<sequence length="66" mass="7195">MVKFFSARSIMVMVFLTLSMLLLPLFLPPLPPPPLLLLFVPVVIMAVLMLLAFSPTQVPNVATSAV</sequence>
<keyword evidence="1" id="KW-0472">Membrane</keyword>
<comment type="caution">
    <text evidence="2">The sequence shown here is derived from an EMBL/GenBank/DDBJ whole genome shotgun (WGS) entry which is preliminary data.</text>
</comment>
<keyword evidence="1" id="KW-0812">Transmembrane</keyword>
<dbReference type="Proteomes" id="UP001168098">
    <property type="component" value="Unassembled WGS sequence"/>
</dbReference>
<evidence type="ECO:0000313" key="3">
    <source>
        <dbReference type="Proteomes" id="UP001168098"/>
    </source>
</evidence>
<evidence type="ECO:0000313" key="2">
    <source>
        <dbReference type="EMBL" id="KAJ9695394.1"/>
    </source>
</evidence>
<name>A0AA39DTC2_VITRO</name>
<keyword evidence="3" id="KW-1185">Reference proteome</keyword>
<evidence type="ECO:0000256" key="1">
    <source>
        <dbReference type="SAM" id="Phobius"/>
    </source>
</evidence>
<dbReference type="EMBL" id="JARBHA010000008">
    <property type="protein sequence ID" value="KAJ9695394.1"/>
    <property type="molecule type" value="Genomic_DNA"/>
</dbReference>
<reference evidence="2 3" key="1">
    <citation type="journal article" date="2023" name="BMC Biotechnol.">
        <title>Vitis rotundifolia cv Carlos genome sequencing.</title>
        <authorList>
            <person name="Huff M."/>
            <person name="Hulse-Kemp A."/>
            <person name="Scheffler B."/>
            <person name="Youngblood R."/>
            <person name="Simpson S."/>
            <person name="Babiker E."/>
            <person name="Staton M."/>
        </authorList>
    </citation>
    <scope>NUCLEOTIDE SEQUENCE [LARGE SCALE GENOMIC DNA]</scope>
    <source>
        <tissue evidence="2">Leaf</tissue>
    </source>
</reference>
<feature type="transmembrane region" description="Helical" evidence="1">
    <location>
        <begin position="7"/>
        <end position="27"/>
    </location>
</feature>
<protein>
    <recommendedName>
        <fullName evidence="4">Transmembrane protein</fullName>
    </recommendedName>
</protein>
<dbReference type="PANTHER" id="PTHR38928">
    <property type="entry name" value="ARGOS7"/>
    <property type="match status" value="1"/>
</dbReference>
<organism evidence="2 3">
    <name type="scientific">Vitis rotundifolia</name>
    <name type="common">Muscadine grape</name>
    <dbReference type="NCBI Taxonomy" id="103349"/>
    <lineage>
        <taxon>Eukaryota</taxon>
        <taxon>Viridiplantae</taxon>
        <taxon>Streptophyta</taxon>
        <taxon>Embryophyta</taxon>
        <taxon>Tracheophyta</taxon>
        <taxon>Spermatophyta</taxon>
        <taxon>Magnoliopsida</taxon>
        <taxon>eudicotyledons</taxon>
        <taxon>Gunneridae</taxon>
        <taxon>Pentapetalae</taxon>
        <taxon>rosids</taxon>
        <taxon>Vitales</taxon>
        <taxon>Vitaceae</taxon>
        <taxon>Viteae</taxon>
        <taxon>Vitis</taxon>
    </lineage>
</organism>
<gene>
    <name evidence="2" type="ORF">PVL29_010724</name>
</gene>
<feature type="transmembrane region" description="Helical" evidence="1">
    <location>
        <begin position="33"/>
        <end position="53"/>
    </location>
</feature>
<keyword evidence="1" id="KW-1133">Transmembrane helix</keyword>
<proteinExistence type="predicted"/>
<dbReference type="AlphaFoldDB" id="A0AA39DTC2"/>
<accession>A0AA39DTC2</accession>
<evidence type="ECO:0008006" key="4">
    <source>
        <dbReference type="Google" id="ProtNLM"/>
    </source>
</evidence>
<dbReference type="PANTHER" id="PTHR38928:SF7">
    <property type="entry name" value="ARGOS7"/>
    <property type="match status" value="1"/>
</dbReference>